<keyword evidence="2" id="KW-0472">Membrane</keyword>
<proteinExistence type="predicted"/>
<keyword evidence="4" id="KW-1185">Reference proteome</keyword>
<feature type="transmembrane region" description="Helical" evidence="2">
    <location>
        <begin position="80"/>
        <end position="100"/>
    </location>
</feature>
<protein>
    <submittedName>
        <fullName evidence="3">Uncharacterized protein</fullName>
    </submittedName>
</protein>
<feature type="transmembrane region" description="Helical" evidence="2">
    <location>
        <begin position="553"/>
        <end position="575"/>
    </location>
</feature>
<feature type="transmembrane region" description="Helical" evidence="2">
    <location>
        <begin position="182"/>
        <end position="200"/>
    </location>
</feature>
<dbReference type="PANTHER" id="PTHR35041">
    <property type="entry name" value="MEDIATOR OF RNA POLYMERASE II TRANSCRIPTION SUBUNIT 1"/>
    <property type="match status" value="1"/>
</dbReference>
<reference evidence="3" key="1">
    <citation type="submission" date="2023-01" db="EMBL/GenBank/DDBJ databases">
        <authorList>
            <person name="Van Ghelder C."/>
            <person name="Rancurel C."/>
        </authorList>
    </citation>
    <scope>NUCLEOTIDE SEQUENCE</scope>
    <source>
        <strain evidence="3">CNCM I-4278</strain>
    </source>
</reference>
<evidence type="ECO:0000313" key="3">
    <source>
        <dbReference type="EMBL" id="CAI6338146.1"/>
    </source>
</evidence>
<dbReference type="PANTHER" id="PTHR35041:SF6">
    <property type="entry name" value="FORMYLMETHIONINE DEFORMYLASE-LIKE PROTEIN-RELATED"/>
    <property type="match status" value="1"/>
</dbReference>
<dbReference type="EMBL" id="CAOQHR010000008">
    <property type="protein sequence ID" value="CAI6338146.1"/>
    <property type="molecule type" value="Genomic_DNA"/>
</dbReference>
<accession>A0A9W4UL17</accession>
<evidence type="ECO:0000256" key="2">
    <source>
        <dbReference type="SAM" id="Phobius"/>
    </source>
</evidence>
<keyword evidence="2" id="KW-1133">Transmembrane helix</keyword>
<feature type="region of interest" description="Disordered" evidence="1">
    <location>
        <begin position="1"/>
        <end position="64"/>
    </location>
</feature>
<feature type="compositionally biased region" description="Low complexity" evidence="1">
    <location>
        <begin position="50"/>
        <end position="63"/>
    </location>
</feature>
<dbReference type="OrthoDB" id="5322539at2759"/>
<keyword evidence="2" id="KW-0812">Transmembrane</keyword>
<dbReference type="AlphaFoldDB" id="A0A9W4UL17"/>
<name>A0A9W4UL17_9PLEO</name>
<dbReference type="Proteomes" id="UP001152607">
    <property type="component" value="Unassembled WGS sequence"/>
</dbReference>
<sequence>MPSTYPQYDEVSQEDRIVNKQLSDTLITDPPKSSEEQPQGLTNKIALGDPPSSHASVSHPISSDDQQEYAAQRIHWASPAMMMISLLCGVALTAGHHYYYSTLNDQEAGSSERQQWSLRFGNAFAVSASLCLKTAVGTAYLQVLWRRLSKSHTSVRTINSAFDIPGNVLSFFNLELWKKVQIGVLLAFVLWCLPISTLLAPPTLSVRQKPVSSFQMLPVLTLDMNNSEQFASLRTDRDIEMAPTPQLKRLAAIVAYSGEIMPFESPSLAANASYRVTAYAPLVRCQAANSTEQFRLLKGASDMGFAPQLTANNSAKWSSTAKFRSGEIGYLAVYDEYDDVTMGENYEVFQPVIFQKRVPIYDSILVALQRKNTSSEYQSDTEYISCHLWNSTLEFSVSIILGRSKVENVKTTWHNRINADIRNHPGNPFGYLYYFLTVANYVIGRGQYYAQDSDRSYTNFTMAGDVFGSTLSFNSQFRDMAMELALHSGSNLTRQTVNRETVRNTSFGQDLEQLALNTSISLFTDLYFSKYKSTNVTSQTTLTVYAYQPQNLFISYGFAILFSAFSVGLGLYSMYRNGASYNASFSSIGVAMQNEKVIKLLEQANTTAAQPLNKQAGTIRLRFRPREDFIAKDVQDHDPDA</sequence>
<feature type="transmembrane region" description="Helical" evidence="2">
    <location>
        <begin position="120"/>
        <end position="141"/>
    </location>
</feature>
<organism evidence="3 4">
    <name type="scientific">Periconia digitata</name>
    <dbReference type="NCBI Taxonomy" id="1303443"/>
    <lineage>
        <taxon>Eukaryota</taxon>
        <taxon>Fungi</taxon>
        <taxon>Dikarya</taxon>
        <taxon>Ascomycota</taxon>
        <taxon>Pezizomycotina</taxon>
        <taxon>Dothideomycetes</taxon>
        <taxon>Pleosporomycetidae</taxon>
        <taxon>Pleosporales</taxon>
        <taxon>Massarineae</taxon>
        <taxon>Periconiaceae</taxon>
        <taxon>Periconia</taxon>
    </lineage>
</organism>
<evidence type="ECO:0000256" key="1">
    <source>
        <dbReference type="SAM" id="MobiDB-lite"/>
    </source>
</evidence>
<comment type="caution">
    <text evidence="3">The sequence shown here is derived from an EMBL/GenBank/DDBJ whole genome shotgun (WGS) entry which is preliminary data.</text>
</comment>
<evidence type="ECO:0000313" key="4">
    <source>
        <dbReference type="Proteomes" id="UP001152607"/>
    </source>
</evidence>
<gene>
    <name evidence="3" type="ORF">PDIGIT_LOCUS11271</name>
</gene>